<protein>
    <submittedName>
        <fullName evidence="1">Uncharacterized protein</fullName>
    </submittedName>
</protein>
<gene>
    <name evidence="1" type="ORF">E1161_06795</name>
</gene>
<name>A0A4R4UZN6_9PSEU</name>
<comment type="caution">
    <text evidence="1">The sequence shown here is derived from an EMBL/GenBank/DDBJ whole genome shotgun (WGS) entry which is preliminary data.</text>
</comment>
<evidence type="ECO:0000313" key="1">
    <source>
        <dbReference type="EMBL" id="TDC94754.1"/>
    </source>
</evidence>
<accession>A0A4R4UZN6</accession>
<dbReference type="OrthoDB" id="3590217at2"/>
<keyword evidence="2" id="KW-1185">Reference proteome</keyword>
<organism evidence="1 2">
    <name type="scientific">Saccharopolyspora aridisoli</name>
    <dbReference type="NCBI Taxonomy" id="2530385"/>
    <lineage>
        <taxon>Bacteria</taxon>
        <taxon>Bacillati</taxon>
        <taxon>Actinomycetota</taxon>
        <taxon>Actinomycetes</taxon>
        <taxon>Pseudonocardiales</taxon>
        <taxon>Pseudonocardiaceae</taxon>
        <taxon>Saccharopolyspora</taxon>
    </lineage>
</organism>
<dbReference type="EMBL" id="SMKV01000006">
    <property type="protein sequence ID" value="TDC94754.1"/>
    <property type="molecule type" value="Genomic_DNA"/>
</dbReference>
<dbReference type="Proteomes" id="UP000294744">
    <property type="component" value="Unassembled WGS sequence"/>
</dbReference>
<sequence>MRTGSGVHRGLGIGGARRASAGDLPEHALLVEDADALREVCDLAELEVLAVRRGRRHTPRQGRERRLVLAEAAHRGVPISDNHDGNAGAGIGLG</sequence>
<dbReference type="AlphaFoldDB" id="A0A4R4UZN6"/>
<proteinExistence type="predicted"/>
<reference evidence="1 2" key="1">
    <citation type="submission" date="2019-03" db="EMBL/GenBank/DDBJ databases">
        <title>Draft genome sequences of novel Actinobacteria.</title>
        <authorList>
            <person name="Sahin N."/>
            <person name="Ay H."/>
            <person name="Saygin H."/>
        </authorList>
    </citation>
    <scope>NUCLEOTIDE SEQUENCE [LARGE SCALE GENOMIC DNA]</scope>
    <source>
        <strain evidence="1 2">16K404</strain>
    </source>
</reference>
<evidence type="ECO:0000313" key="2">
    <source>
        <dbReference type="Proteomes" id="UP000294744"/>
    </source>
</evidence>
<dbReference type="RefSeq" id="WP_132620725.1">
    <property type="nucleotide sequence ID" value="NZ_SMKV01000006.1"/>
</dbReference>